<dbReference type="PANTHER" id="PTHR24567:SF74">
    <property type="entry name" value="HTH-TYPE TRANSCRIPTIONAL REGULATOR ARCR"/>
    <property type="match status" value="1"/>
</dbReference>
<dbReference type="InterPro" id="IPR017900">
    <property type="entry name" value="4Fe4S_Fe_S_CS"/>
</dbReference>
<dbReference type="CDD" id="cd00038">
    <property type="entry name" value="CAP_ED"/>
    <property type="match status" value="2"/>
</dbReference>
<dbReference type="SUPFAM" id="SSF51206">
    <property type="entry name" value="cAMP-binding domain-like"/>
    <property type="match status" value="2"/>
</dbReference>
<comment type="caution">
    <text evidence="7">The sequence shown here is derived from an EMBL/GenBank/DDBJ whole genome shotgun (WGS) entry which is preliminary data.</text>
</comment>
<dbReference type="InterPro" id="IPR018490">
    <property type="entry name" value="cNMP-bd_dom_sf"/>
</dbReference>
<dbReference type="PANTHER" id="PTHR24567">
    <property type="entry name" value="CRP FAMILY TRANSCRIPTIONAL REGULATORY PROTEIN"/>
    <property type="match status" value="1"/>
</dbReference>
<feature type="domain" description="Cyclic nucleotide-binding" evidence="5">
    <location>
        <begin position="41"/>
        <end position="142"/>
    </location>
</feature>
<dbReference type="GO" id="GO:0051536">
    <property type="term" value="F:iron-sulfur cluster binding"/>
    <property type="evidence" value="ECO:0007669"/>
    <property type="project" value="UniProtKB-KW"/>
</dbReference>
<dbReference type="SUPFAM" id="SSF54862">
    <property type="entry name" value="4Fe-4S ferredoxins"/>
    <property type="match status" value="1"/>
</dbReference>
<gene>
    <name evidence="7" type="ORF">EI684_16840</name>
</gene>
<dbReference type="Pfam" id="PF00027">
    <property type="entry name" value="cNMP_binding"/>
    <property type="match status" value="2"/>
</dbReference>
<sequence>MAKRTTGNTTTSGRTPAAQARAERQHARHQERLAAFERLDCLRGAPPGELAHLSEFCTFRAFQAGVTVLGQQRHERFIFLVLRGTLELHLRDKDGCEVLMGVLTQGDCCGEGPLFGEFFRRMSALAQSDCYLLQVPLDELRQAQGALPMVMSALRLIYKRRMLEATLARVPLLSQLLPMERLALAGLLRPTNFAAGDLIMQEGSNTDALYLIEQGHVAVEQGTLTVATLGEGDFFGEIALLTSQPHRAGVRALTPTTVLALPGAQFHQLIASRPDLEAQLHTVIAQRMQATAALSSDTERMHAIEWAVQRGVLRGAYLLVRNPQRCPPACRQCELACAERHGRSRLQLAGVVINGLEVAEHCRQCSVGPECAEVCPEDAFERTETGVLLITNRCTGCGDCVPACPYAAVECVALPKPPAAHGPLWHLLGLAIAKVRGQPIPLREAPSPTQRADKCDFCYGHDDLACIAQCPADALRLVPVEEVFPL</sequence>
<evidence type="ECO:0000256" key="1">
    <source>
        <dbReference type="ARBA" id="ARBA00022723"/>
    </source>
</evidence>
<evidence type="ECO:0000259" key="5">
    <source>
        <dbReference type="PROSITE" id="PS50042"/>
    </source>
</evidence>
<dbReference type="EMBL" id="RSAS01000684">
    <property type="protein sequence ID" value="RRR68919.1"/>
    <property type="molecule type" value="Genomic_DNA"/>
</dbReference>
<dbReference type="InterPro" id="IPR050397">
    <property type="entry name" value="Env_Response_Regulators"/>
</dbReference>
<evidence type="ECO:0000256" key="4">
    <source>
        <dbReference type="SAM" id="MobiDB-lite"/>
    </source>
</evidence>
<dbReference type="PROSITE" id="PS50042">
    <property type="entry name" value="CNMP_BINDING_3"/>
    <property type="match status" value="2"/>
</dbReference>
<dbReference type="Proteomes" id="UP000280307">
    <property type="component" value="Unassembled WGS sequence"/>
</dbReference>
<dbReference type="Gene3D" id="3.30.70.20">
    <property type="match status" value="1"/>
</dbReference>
<dbReference type="AlphaFoldDB" id="A0A426TUK5"/>
<dbReference type="InterPro" id="IPR000595">
    <property type="entry name" value="cNMP-bd_dom"/>
</dbReference>
<keyword evidence="3" id="KW-0411">Iron-sulfur</keyword>
<dbReference type="GO" id="GO:0005829">
    <property type="term" value="C:cytosol"/>
    <property type="evidence" value="ECO:0007669"/>
    <property type="project" value="TreeGrafter"/>
</dbReference>
<dbReference type="InterPro" id="IPR017896">
    <property type="entry name" value="4Fe4S_Fe-S-bd"/>
</dbReference>
<dbReference type="PROSITE" id="PS00198">
    <property type="entry name" value="4FE4S_FER_1"/>
    <property type="match status" value="1"/>
</dbReference>
<dbReference type="SMART" id="SM00100">
    <property type="entry name" value="cNMP"/>
    <property type="match status" value="2"/>
</dbReference>
<reference evidence="7 8" key="1">
    <citation type="submission" date="2018-12" db="EMBL/GenBank/DDBJ databases">
        <title>Genome Sequence of Candidatus Viridilinea halotolerans isolated from saline sulfide-rich spring.</title>
        <authorList>
            <person name="Grouzdev D.S."/>
            <person name="Burganskaya E.I."/>
            <person name="Krutkina M.S."/>
            <person name="Sukhacheva M.V."/>
            <person name="Gorlenko V.M."/>
        </authorList>
    </citation>
    <scope>NUCLEOTIDE SEQUENCE [LARGE SCALE GENOMIC DNA]</scope>
    <source>
        <strain evidence="7">Chok-6</strain>
    </source>
</reference>
<dbReference type="GO" id="GO:0046872">
    <property type="term" value="F:metal ion binding"/>
    <property type="evidence" value="ECO:0007669"/>
    <property type="project" value="UniProtKB-KW"/>
</dbReference>
<evidence type="ECO:0000256" key="2">
    <source>
        <dbReference type="ARBA" id="ARBA00023004"/>
    </source>
</evidence>
<feature type="compositionally biased region" description="Low complexity" evidence="4">
    <location>
        <begin position="1"/>
        <end position="20"/>
    </location>
</feature>
<evidence type="ECO:0000313" key="7">
    <source>
        <dbReference type="EMBL" id="RRR68919.1"/>
    </source>
</evidence>
<dbReference type="Gene3D" id="2.60.120.10">
    <property type="entry name" value="Jelly Rolls"/>
    <property type="match status" value="2"/>
</dbReference>
<feature type="domain" description="4Fe-4S ferredoxin-type" evidence="6">
    <location>
        <begin position="446"/>
        <end position="480"/>
    </location>
</feature>
<keyword evidence="1" id="KW-0479">Metal-binding</keyword>
<evidence type="ECO:0000313" key="8">
    <source>
        <dbReference type="Proteomes" id="UP000280307"/>
    </source>
</evidence>
<feature type="region of interest" description="Disordered" evidence="4">
    <location>
        <begin position="1"/>
        <end position="26"/>
    </location>
</feature>
<organism evidence="7 8">
    <name type="scientific">Candidatus Viridilinea halotolerans</name>
    <dbReference type="NCBI Taxonomy" id="2491704"/>
    <lineage>
        <taxon>Bacteria</taxon>
        <taxon>Bacillati</taxon>
        <taxon>Chloroflexota</taxon>
        <taxon>Chloroflexia</taxon>
        <taxon>Chloroflexales</taxon>
        <taxon>Chloroflexineae</taxon>
        <taxon>Oscillochloridaceae</taxon>
        <taxon>Candidatus Viridilinea</taxon>
    </lineage>
</organism>
<proteinExistence type="predicted"/>
<name>A0A426TUK5_9CHLR</name>
<feature type="domain" description="Cyclic nucleotide-binding" evidence="5">
    <location>
        <begin position="172"/>
        <end position="287"/>
    </location>
</feature>
<protein>
    <submittedName>
        <fullName evidence="7">Cyclic nucleotide-binding domain-containing protein</fullName>
    </submittedName>
</protein>
<evidence type="ECO:0000259" key="6">
    <source>
        <dbReference type="PROSITE" id="PS51379"/>
    </source>
</evidence>
<dbReference type="PROSITE" id="PS51379">
    <property type="entry name" value="4FE4S_FER_2"/>
    <property type="match status" value="2"/>
</dbReference>
<dbReference type="GO" id="GO:0003700">
    <property type="term" value="F:DNA-binding transcription factor activity"/>
    <property type="evidence" value="ECO:0007669"/>
    <property type="project" value="TreeGrafter"/>
</dbReference>
<dbReference type="InterPro" id="IPR014710">
    <property type="entry name" value="RmlC-like_jellyroll"/>
</dbReference>
<accession>A0A426TUK5</accession>
<dbReference type="Pfam" id="PF13237">
    <property type="entry name" value="Fer4_10"/>
    <property type="match status" value="1"/>
</dbReference>
<evidence type="ECO:0000256" key="3">
    <source>
        <dbReference type="ARBA" id="ARBA00023014"/>
    </source>
</evidence>
<keyword evidence="2" id="KW-0408">Iron</keyword>
<feature type="domain" description="4Fe-4S ferredoxin-type" evidence="6">
    <location>
        <begin position="385"/>
        <end position="414"/>
    </location>
</feature>
<dbReference type="PRINTS" id="PR00103">
    <property type="entry name" value="CAMPKINASE"/>
</dbReference>